<evidence type="ECO:0000256" key="7">
    <source>
        <dbReference type="ARBA" id="ARBA00022807"/>
    </source>
</evidence>
<dbReference type="GO" id="GO:0004197">
    <property type="term" value="F:cysteine-type endopeptidase activity"/>
    <property type="evidence" value="ECO:0007669"/>
    <property type="project" value="TreeGrafter"/>
</dbReference>
<keyword evidence="8" id="KW-0653">Protein transport</keyword>
<evidence type="ECO:0000256" key="5">
    <source>
        <dbReference type="ARBA" id="ARBA00022670"/>
    </source>
</evidence>
<comment type="catalytic activity">
    <reaction evidence="10">
        <text>[protein]-C-terminal L-amino acid-glycyl-phosphatidylethanolamide + H2O = [protein]-C-terminal L-amino acid-glycine + a 1,2-diacyl-sn-glycero-3-phosphoethanolamine</text>
        <dbReference type="Rhea" id="RHEA:67548"/>
        <dbReference type="Rhea" id="RHEA-COMP:17323"/>
        <dbReference type="Rhea" id="RHEA-COMP:17324"/>
        <dbReference type="ChEBI" id="CHEBI:15377"/>
        <dbReference type="ChEBI" id="CHEBI:64612"/>
        <dbReference type="ChEBI" id="CHEBI:172940"/>
        <dbReference type="ChEBI" id="CHEBI:172941"/>
    </reaction>
    <physiologicalReaction direction="left-to-right" evidence="10">
        <dbReference type="Rhea" id="RHEA:67549"/>
    </physiologicalReaction>
</comment>
<dbReference type="GeneID" id="28728928"/>
<dbReference type="GO" id="GO:0005634">
    <property type="term" value="C:nucleus"/>
    <property type="evidence" value="ECO:0007669"/>
    <property type="project" value="UniProtKB-SubCell"/>
</dbReference>
<feature type="domain" description="Peptidase C54 catalytic" evidence="13">
    <location>
        <begin position="229"/>
        <end position="657"/>
    </location>
</feature>
<comment type="subcellular location">
    <subcellularLocation>
        <location evidence="11">Nucleus</location>
    </subcellularLocation>
    <subcellularLocation>
        <location evidence="11">Cytoplasm</location>
    </subcellularLocation>
    <subcellularLocation>
        <location evidence="1">Preautophagosomal structure</location>
    </subcellularLocation>
</comment>
<evidence type="ECO:0000313" key="14">
    <source>
        <dbReference type="EMBL" id="KOS15584.1"/>
    </source>
</evidence>
<dbReference type="OrthoDB" id="2960936at2759"/>
<evidence type="ECO:0000313" key="15">
    <source>
        <dbReference type="Proteomes" id="UP000037751"/>
    </source>
</evidence>
<feature type="region of interest" description="Disordered" evidence="12">
    <location>
        <begin position="60"/>
        <end position="84"/>
    </location>
</feature>
<feature type="region of interest" description="Disordered" evidence="12">
    <location>
        <begin position="275"/>
        <end position="313"/>
    </location>
</feature>
<feature type="compositionally biased region" description="Basic and acidic residues" evidence="12">
    <location>
        <begin position="679"/>
        <end position="695"/>
    </location>
</feature>
<feature type="compositionally biased region" description="Low complexity" evidence="12">
    <location>
        <begin position="286"/>
        <end position="313"/>
    </location>
</feature>
<keyword evidence="4 11" id="KW-0963">Cytoplasm</keyword>
<dbReference type="InterPro" id="IPR046792">
    <property type="entry name" value="Peptidase_C54_cat"/>
</dbReference>
<evidence type="ECO:0000256" key="4">
    <source>
        <dbReference type="ARBA" id="ARBA00022490"/>
    </source>
</evidence>
<protein>
    <recommendedName>
        <fullName evidence="11">Cysteine protease</fullName>
        <ecNumber evidence="11">3.4.22.-</ecNumber>
    </recommendedName>
</protein>
<feature type="region of interest" description="Disordered" evidence="12">
    <location>
        <begin position="96"/>
        <end position="144"/>
    </location>
</feature>
<evidence type="ECO:0000256" key="3">
    <source>
        <dbReference type="ARBA" id="ARBA00022448"/>
    </source>
</evidence>
<evidence type="ECO:0000259" key="13">
    <source>
        <dbReference type="Pfam" id="PF03416"/>
    </source>
</evidence>
<keyword evidence="11" id="KW-0539">Nucleus</keyword>
<feature type="compositionally biased region" description="Polar residues" evidence="12">
    <location>
        <begin position="1"/>
        <end position="11"/>
    </location>
</feature>
<dbReference type="VEuPathDB" id="FungiDB:Malapachy_2564"/>
<dbReference type="GO" id="GO:0000407">
    <property type="term" value="C:phagophore assembly site"/>
    <property type="evidence" value="ECO:0007669"/>
    <property type="project" value="UniProtKB-SubCell"/>
</dbReference>
<evidence type="ECO:0000256" key="10">
    <source>
        <dbReference type="ARBA" id="ARBA00029362"/>
    </source>
</evidence>
<dbReference type="PANTHER" id="PTHR22624">
    <property type="entry name" value="CYSTEINE PROTEASE ATG4"/>
    <property type="match status" value="1"/>
</dbReference>
<keyword evidence="7" id="KW-0788">Thiol protease</keyword>
<dbReference type="Pfam" id="PF03416">
    <property type="entry name" value="Peptidase_C54"/>
    <property type="match status" value="1"/>
</dbReference>
<comment type="similarity">
    <text evidence="2 11">Belongs to the peptidase C54 family.</text>
</comment>
<keyword evidence="3" id="KW-0813">Transport</keyword>
<dbReference type="GO" id="GO:0034727">
    <property type="term" value="P:piecemeal microautophagy of the nucleus"/>
    <property type="evidence" value="ECO:0007669"/>
    <property type="project" value="TreeGrafter"/>
</dbReference>
<dbReference type="PANTHER" id="PTHR22624:SF49">
    <property type="entry name" value="CYSTEINE PROTEASE"/>
    <property type="match status" value="1"/>
</dbReference>
<dbReference type="GO" id="GO:0000423">
    <property type="term" value="P:mitophagy"/>
    <property type="evidence" value="ECO:0007669"/>
    <property type="project" value="TreeGrafter"/>
</dbReference>
<reference evidence="14 15" key="1">
    <citation type="submission" date="2015-07" db="EMBL/GenBank/DDBJ databases">
        <title>Draft Genome Sequence of Malassezia furfur CBS1878 and Malassezia pachydermatis CBS1879.</title>
        <authorList>
            <person name="Triana S."/>
            <person name="Ohm R."/>
            <person name="Gonzalez A."/>
            <person name="DeCock H."/>
            <person name="Restrepo S."/>
            <person name="Celis A."/>
        </authorList>
    </citation>
    <scope>NUCLEOTIDE SEQUENCE [LARGE SCALE GENOMIC DNA]</scope>
    <source>
        <strain evidence="14 15">CBS 1879</strain>
    </source>
</reference>
<sequence>MSDDSSGASSMQPPPLGHARHASISSGRRPKLEWAPLTPRPARVSFSYSDSAVAMPAIAISESNSEGDATQSAEQRSERMQTRRIRQWIARVSEATATTSTSFETESSSTSSSSDGLGNAAATATRPSPLVRRATSTRRLLKAPARPATRGRISLVSPPLIPRVVDRLSDRLRTHVPTVLWQLAYDRLVRPWTTTTDDAGAWILGEYFGPACDTPTPKDDASSHAWHDEMDMAISKLIWCTYRSHFTPIARTGSIGDEEANAKTIAVATEALYARDPPPGAAAHDTPTTSPAATSTTPPQDTPTTTSPWTLPPSHLLDNTTAVHQWIVEQLDKCGWQLPAAWRPGVDHTPLLLNASLVQSTLDTVRHHTTLAGLPGVWNCVHALYAGALSLTQPAAGLTTDAGWGCMLRSTQSLVANALVRAHGGRQGCSDAQLVRITSWFLDDPSSECACSLHRLVAHGVQMDQPVGTWYGPSIAAAAVTRCLHAYEPCGLGVATTNDGLIYVDQVTQASMAPGTEQPWTRPVLVLAAQRLGLGSVPASYQHALKQLFTLPQMIGIAGGRPSASLYFVGVQQDQLLYLDPHQVRPSVPFRHPPPTLLHSPLREHQALLDAWYTRAYSSEELATFHTPQLQSMPLSAMDPSVLLGFVCMNAEDLADLQIRATQLEAPLFDVAMHKPMYESKEPLPEAHNKNEKSKNSQNDNDDDKSSTSDGWTVAS</sequence>
<feature type="compositionally biased region" description="Low complexity" evidence="12">
    <location>
        <begin position="96"/>
        <end position="114"/>
    </location>
</feature>
<accession>A0A0M8MWA4</accession>
<dbReference type="EMBL" id="LGAV01000002">
    <property type="protein sequence ID" value="KOS15584.1"/>
    <property type="molecule type" value="Genomic_DNA"/>
</dbReference>
<feature type="region of interest" description="Disordered" evidence="12">
    <location>
        <begin position="1"/>
        <end position="43"/>
    </location>
</feature>
<comment type="caution">
    <text evidence="14">The sequence shown here is derived from an EMBL/GenBank/DDBJ whole genome shotgun (WGS) entry which is preliminary data.</text>
</comment>
<name>A0A0M8MWA4_9BASI</name>
<dbReference type="InterPro" id="IPR005078">
    <property type="entry name" value="Peptidase_C54"/>
</dbReference>
<evidence type="ECO:0000256" key="6">
    <source>
        <dbReference type="ARBA" id="ARBA00022801"/>
    </source>
</evidence>
<dbReference type="AlphaFoldDB" id="A0A0M8MWA4"/>
<dbReference type="Proteomes" id="UP000037751">
    <property type="component" value="Unassembled WGS sequence"/>
</dbReference>
<evidence type="ECO:0000256" key="12">
    <source>
        <dbReference type="SAM" id="MobiDB-lite"/>
    </source>
</evidence>
<gene>
    <name evidence="14" type="ORF">Malapachy_2564</name>
</gene>
<evidence type="ECO:0000256" key="8">
    <source>
        <dbReference type="ARBA" id="ARBA00022927"/>
    </source>
</evidence>
<dbReference type="GO" id="GO:0000045">
    <property type="term" value="P:autophagosome assembly"/>
    <property type="evidence" value="ECO:0007669"/>
    <property type="project" value="TreeGrafter"/>
</dbReference>
<dbReference type="InterPro" id="IPR038765">
    <property type="entry name" value="Papain-like_cys_pep_sf"/>
</dbReference>
<dbReference type="EC" id="3.4.22.-" evidence="11"/>
<proteinExistence type="inferred from homology"/>
<keyword evidence="6 11" id="KW-0378">Hydrolase</keyword>
<keyword evidence="9" id="KW-0072">Autophagy</keyword>
<evidence type="ECO:0000256" key="9">
    <source>
        <dbReference type="ARBA" id="ARBA00023006"/>
    </source>
</evidence>
<dbReference type="STRING" id="77020.A0A0M8MWA4"/>
<keyword evidence="5 11" id="KW-0645">Protease</keyword>
<evidence type="ECO:0000256" key="1">
    <source>
        <dbReference type="ARBA" id="ARBA00004329"/>
    </source>
</evidence>
<dbReference type="RefSeq" id="XP_017993216.1">
    <property type="nucleotide sequence ID" value="XM_018137053.1"/>
</dbReference>
<keyword evidence="15" id="KW-1185">Reference proteome</keyword>
<dbReference type="GO" id="GO:0035973">
    <property type="term" value="P:aggrephagy"/>
    <property type="evidence" value="ECO:0007669"/>
    <property type="project" value="TreeGrafter"/>
</dbReference>
<organism evidence="14 15">
    <name type="scientific">Malassezia pachydermatis</name>
    <dbReference type="NCBI Taxonomy" id="77020"/>
    <lineage>
        <taxon>Eukaryota</taxon>
        <taxon>Fungi</taxon>
        <taxon>Dikarya</taxon>
        <taxon>Basidiomycota</taxon>
        <taxon>Ustilaginomycotina</taxon>
        <taxon>Malasseziomycetes</taxon>
        <taxon>Malasseziales</taxon>
        <taxon>Malasseziaceae</taxon>
        <taxon>Malassezia</taxon>
    </lineage>
</organism>
<comment type="function">
    <text evidence="11">Required for selective autophagic degradation of the nucleus (nucleophagy) as well as for mitophagy which contributes to regulate mitochondrial quantity and quality by eliminating the mitochondria to a basal level to fulfill cellular energy requirements and preventing excess ROS production.</text>
</comment>
<evidence type="ECO:0000256" key="2">
    <source>
        <dbReference type="ARBA" id="ARBA00010958"/>
    </source>
</evidence>
<dbReference type="GO" id="GO:0015031">
    <property type="term" value="P:protein transport"/>
    <property type="evidence" value="ECO:0007669"/>
    <property type="project" value="UniProtKB-KW"/>
</dbReference>
<dbReference type="GO" id="GO:0019786">
    <property type="term" value="F:protein-phosphatidylethanolamide deconjugating activity"/>
    <property type="evidence" value="ECO:0007669"/>
    <property type="project" value="InterPro"/>
</dbReference>
<feature type="compositionally biased region" description="Polar residues" evidence="12">
    <location>
        <begin position="61"/>
        <end position="74"/>
    </location>
</feature>
<dbReference type="SUPFAM" id="SSF54001">
    <property type="entry name" value="Cysteine proteinases"/>
    <property type="match status" value="1"/>
</dbReference>
<evidence type="ECO:0000256" key="11">
    <source>
        <dbReference type="RuleBase" id="RU363115"/>
    </source>
</evidence>
<dbReference type="GO" id="GO:0016485">
    <property type="term" value="P:protein processing"/>
    <property type="evidence" value="ECO:0007669"/>
    <property type="project" value="TreeGrafter"/>
</dbReference>
<feature type="region of interest" description="Disordered" evidence="12">
    <location>
        <begin position="679"/>
        <end position="716"/>
    </location>
</feature>